<dbReference type="InterPro" id="IPR014710">
    <property type="entry name" value="RmlC-like_jellyroll"/>
</dbReference>
<dbReference type="Pfam" id="PF00908">
    <property type="entry name" value="dTDP_sugar_isom"/>
    <property type="match status" value="1"/>
</dbReference>
<proteinExistence type="inferred from homology"/>
<organism evidence="5 6">
    <name type="scientific">Actinomadura soli</name>
    <dbReference type="NCBI Taxonomy" id="2508997"/>
    <lineage>
        <taxon>Bacteria</taxon>
        <taxon>Bacillati</taxon>
        <taxon>Actinomycetota</taxon>
        <taxon>Actinomycetes</taxon>
        <taxon>Streptosporangiales</taxon>
        <taxon>Thermomonosporaceae</taxon>
        <taxon>Actinomadura</taxon>
    </lineage>
</organism>
<feature type="region of interest" description="Disordered" evidence="4">
    <location>
        <begin position="178"/>
        <end position="221"/>
    </location>
</feature>
<keyword evidence="6" id="KW-1185">Reference proteome</keyword>
<gene>
    <name evidence="5" type="ORF">ETD83_07500</name>
</gene>
<dbReference type="InterPro" id="IPR000888">
    <property type="entry name" value="RmlC-like"/>
</dbReference>
<accession>A0A5C4JHK2</accession>
<name>A0A5C4JHK2_9ACTN</name>
<evidence type="ECO:0000256" key="3">
    <source>
        <dbReference type="PIRSR" id="PIRSR600888-3"/>
    </source>
</evidence>
<comment type="similarity">
    <text evidence="1">Belongs to the dTDP-4-dehydrorhamnose 3,5-epimerase family.</text>
</comment>
<evidence type="ECO:0000256" key="2">
    <source>
        <dbReference type="PIRSR" id="PIRSR600888-1"/>
    </source>
</evidence>
<dbReference type="RefSeq" id="WP_138644325.1">
    <property type="nucleotide sequence ID" value="NZ_VCKW01000026.1"/>
</dbReference>
<protein>
    <submittedName>
        <fullName evidence="5">dTDP-4-keto-6-deoxy-D-glucose epimerase</fullName>
    </submittedName>
</protein>
<dbReference type="GO" id="GO:0008830">
    <property type="term" value="F:dTDP-4-dehydrorhamnose 3,5-epimerase activity"/>
    <property type="evidence" value="ECO:0007669"/>
    <property type="project" value="InterPro"/>
</dbReference>
<feature type="active site" description="Proton acceptor" evidence="2">
    <location>
        <position position="63"/>
    </location>
</feature>
<dbReference type="CDD" id="cd00438">
    <property type="entry name" value="cupin_RmlC"/>
    <property type="match status" value="1"/>
</dbReference>
<feature type="active site" description="Proton donor" evidence="2">
    <location>
        <position position="133"/>
    </location>
</feature>
<dbReference type="InterPro" id="IPR011051">
    <property type="entry name" value="RmlC_Cupin_sf"/>
</dbReference>
<evidence type="ECO:0000256" key="1">
    <source>
        <dbReference type="ARBA" id="ARBA00010154"/>
    </source>
</evidence>
<sequence length="221" mass="23845">MEIEETDAVPGAYVITPHRHTDERGAFFESLRTDLVSEAIGRPFTVRQVNYSVSRRNTLRGVHGVLIPPGQAKYVTCVRGAFRDIAVDLRVGSPTFGRYTVNVLSAENGVAVHLTEGLGHGFLALTDDTCICYALSTVYVPGTQFEIDPLDPELALPWGFTEPPLLSEKDARAPTLAQARAKGILPRWPGTPPEGAEQPGPDGNGAAHDGTSRPAARPSYR</sequence>
<evidence type="ECO:0000313" key="6">
    <source>
        <dbReference type="Proteomes" id="UP000309174"/>
    </source>
</evidence>
<dbReference type="PANTHER" id="PTHR21047">
    <property type="entry name" value="DTDP-6-DEOXY-D-GLUCOSE-3,5 EPIMERASE"/>
    <property type="match status" value="1"/>
</dbReference>
<dbReference type="Gene3D" id="2.60.120.10">
    <property type="entry name" value="Jelly Rolls"/>
    <property type="match status" value="1"/>
</dbReference>
<feature type="site" description="Participates in a stacking interaction with the thymidine ring of dTDP-4-oxo-6-deoxyglucose" evidence="3">
    <location>
        <position position="139"/>
    </location>
</feature>
<dbReference type="SUPFAM" id="SSF51182">
    <property type="entry name" value="RmlC-like cupins"/>
    <property type="match status" value="1"/>
</dbReference>
<comment type="caution">
    <text evidence="5">The sequence shown here is derived from an EMBL/GenBank/DDBJ whole genome shotgun (WGS) entry which is preliminary data.</text>
</comment>
<dbReference type="GO" id="GO:0019305">
    <property type="term" value="P:dTDP-rhamnose biosynthetic process"/>
    <property type="evidence" value="ECO:0007669"/>
    <property type="project" value="TreeGrafter"/>
</dbReference>
<dbReference type="GO" id="GO:0000271">
    <property type="term" value="P:polysaccharide biosynthetic process"/>
    <property type="evidence" value="ECO:0007669"/>
    <property type="project" value="TreeGrafter"/>
</dbReference>
<dbReference type="Proteomes" id="UP000309174">
    <property type="component" value="Unassembled WGS sequence"/>
</dbReference>
<evidence type="ECO:0000313" key="5">
    <source>
        <dbReference type="EMBL" id="TMR04960.1"/>
    </source>
</evidence>
<dbReference type="OrthoDB" id="9800680at2"/>
<dbReference type="EMBL" id="VCKW01000026">
    <property type="protein sequence ID" value="TMR04960.1"/>
    <property type="molecule type" value="Genomic_DNA"/>
</dbReference>
<dbReference type="PANTHER" id="PTHR21047:SF2">
    <property type="entry name" value="THYMIDINE DIPHOSPHO-4-KETO-RHAMNOSE 3,5-EPIMERASE"/>
    <property type="match status" value="1"/>
</dbReference>
<dbReference type="AlphaFoldDB" id="A0A5C4JHK2"/>
<evidence type="ECO:0000256" key="4">
    <source>
        <dbReference type="SAM" id="MobiDB-lite"/>
    </source>
</evidence>
<reference evidence="5 6" key="1">
    <citation type="submission" date="2019-05" db="EMBL/GenBank/DDBJ databases">
        <title>Draft genome sequence of Actinomadura sp. 14C53.</title>
        <authorList>
            <person name="Saricaoglu S."/>
            <person name="Isik K."/>
        </authorList>
    </citation>
    <scope>NUCLEOTIDE SEQUENCE [LARGE SCALE GENOMIC DNA]</scope>
    <source>
        <strain evidence="5 6">14C53</strain>
    </source>
</reference>
<dbReference type="GO" id="GO:0005829">
    <property type="term" value="C:cytosol"/>
    <property type="evidence" value="ECO:0007669"/>
    <property type="project" value="TreeGrafter"/>
</dbReference>